<proteinExistence type="predicted"/>
<organism evidence="1 2">
    <name type="scientific">Triticum urartu</name>
    <name type="common">Red wild einkorn</name>
    <name type="synonym">Crithodium urartu</name>
    <dbReference type="NCBI Taxonomy" id="4572"/>
    <lineage>
        <taxon>Eukaryota</taxon>
        <taxon>Viridiplantae</taxon>
        <taxon>Streptophyta</taxon>
        <taxon>Embryophyta</taxon>
        <taxon>Tracheophyta</taxon>
        <taxon>Spermatophyta</taxon>
        <taxon>Magnoliopsida</taxon>
        <taxon>Liliopsida</taxon>
        <taxon>Poales</taxon>
        <taxon>Poaceae</taxon>
        <taxon>BOP clade</taxon>
        <taxon>Pooideae</taxon>
        <taxon>Triticodae</taxon>
        <taxon>Triticeae</taxon>
        <taxon>Triticinae</taxon>
        <taxon>Triticum</taxon>
    </lineage>
</organism>
<keyword evidence="2" id="KW-1185">Reference proteome</keyword>
<accession>A0A8R7QYE8</accession>
<evidence type="ECO:0000313" key="1">
    <source>
        <dbReference type="EnsemblPlants" id="TuG1812G0700002738.01.T02.cds424686"/>
    </source>
</evidence>
<sequence length="85" mass="9035">MVRAAGAAQEVPGALRHQHEIQGQGDLGVRLAGFLALLTSEVRLSPKLCLGFVLHPCRRRQSVGSFMSGRSSGVLICLCSFASVK</sequence>
<dbReference type="EnsemblPlants" id="TuG1812G0700002738.01.T02">
    <property type="protein sequence ID" value="TuG1812G0700002738.01.T02.cds424686"/>
    <property type="gene ID" value="TuG1812G0700002738.01"/>
</dbReference>
<name>A0A8R7QYE8_TRIUA</name>
<reference evidence="2" key="1">
    <citation type="journal article" date="2013" name="Nature">
        <title>Draft genome of the wheat A-genome progenitor Triticum urartu.</title>
        <authorList>
            <person name="Ling H.Q."/>
            <person name="Zhao S."/>
            <person name="Liu D."/>
            <person name="Wang J."/>
            <person name="Sun H."/>
            <person name="Zhang C."/>
            <person name="Fan H."/>
            <person name="Li D."/>
            <person name="Dong L."/>
            <person name="Tao Y."/>
            <person name="Gao C."/>
            <person name="Wu H."/>
            <person name="Li Y."/>
            <person name="Cui Y."/>
            <person name="Guo X."/>
            <person name="Zheng S."/>
            <person name="Wang B."/>
            <person name="Yu K."/>
            <person name="Liang Q."/>
            <person name="Yang W."/>
            <person name="Lou X."/>
            <person name="Chen J."/>
            <person name="Feng M."/>
            <person name="Jian J."/>
            <person name="Zhang X."/>
            <person name="Luo G."/>
            <person name="Jiang Y."/>
            <person name="Liu J."/>
            <person name="Wang Z."/>
            <person name="Sha Y."/>
            <person name="Zhang B."/>
            <person name="Wu H."/>
            <person name="Tang D."/>
            <person name="Shen Q."/>
            <person name="Xue P."/>
            <person name="Zou S."/>
            <person name="Wang X."/>
            <person name="Liu X."/>
            <person name="Wang F."/>
            <person name="Yang Y."/>
            <person name="An X."/>
            <person name="Dong Z."/>
            <person name="Zhang K."/>
            <person name="Zhang X."/>
            <person name="Luo M.C."/>
            <person name="Dvorak J."/>
            <person name="Tong Y."/>
            <person name="Wang J."/>
            <person name="Yang H."/>
            <person name="Li Z."/>
            <person name="Wang D."/>
            <person name="Zhang A."/>
            <person name="Wang J."/>
        </authorList>
    </citation>
    <scope>NUCLEOTIDE SEQUENCE</scope>
    <source>
        <strain evidence="2">cv. G1812</strain>
    </source>
</reference>
<reference evidence="1" key="2">
    <citation type="submission" date="2018-03" db="EMBL/GenBank/DDBJ databases">
        <title>The Triticum urartu genome reveals the dynamic nature of wheat genome evolution.</title>
        <authorList>
            <person name="Ling H."/>
            <person name="Ma B."/>
            <person name="Shi X."/>
            <person name="Liu H."/>
            <person name="Dong L."/>
            <person name="Sun H."/>
            <person name="Cao Y."/>
            <person name="Gao Q."/>
            <person name="Zheng S."/>
            <person name="Li Y."/>
            <person name="Yu Y."/>
            <person name="Du H."/>
            <person name="Qi M."/>
            <person name="Li Y."/>
            <person name="Yu H."/>
            <person name="Cui Y."/>
            <person name="Wang N."/>
            <person name="Chen C."/>
            <person name="Wu H."/>
            <person name="Zhao Y."/>
            <person name="Zhang J."/>
            <person name="Li Y."/>
            <person name="Zhou W."/>
            <person name="Zhang B."/>
            <person name="Hu W."/>
            <person name="Eijk M."/>
            <person name="Tang J."/>
            <person name="Witsenboer H."/>
            <person name="Zhao S."/>
            <person name="Li Z."/>
            <person name="Zhang A."/>
            <person name="Wang D."/>
            <person name="Liang C."/>
        </authorList>
    </citation>
    <scope>NUCLEOTIDE SEQUENCE [LARGE SCALE GENOMIC DNA]</scope>
    <source>
        <strain evidence="1">cv. G1812</strain>
    </source>
</reference>
<dbReference type="Proteomes" id="UP000015106">
    <property type="component" value="Chromosome 7"/>
</dbReference>
<reference evidence="1" key="3">
    <citation type="submission" date="2022-06" db="UniProtKB">
        <authorList>
            <consortium name="EnsemblPlants"/>
        </authorList>
    </citation>
    <scope>IDENTIFICATION</scope>
</reference>
<gene>
    <name evidence="1" type="primary">LOC125520287</name>
</gene>
<dbReference type="Gramene" id="TuG1812G0700002738.01.T02">
    <property type="protein sequence ID" value="TuG1812G0700002738.01.T02.cds424686"/>
    <property type="gene ID" value="TuG1812G0700002738.01"/>
</dbReference>
<protein>
    <submittedName>
        <fullName evidence="1">Uncharacterized protein</fullName>
    </submittedName>
</protein>
<dbReference type="AlphaFoldDB" id="A0A8R7QYE8"/>
<evidence type="ECO:0000313" key="2">
    <source>
        <dbReference type="Proteomes" id="UP000015106"/>
    </source>
</evidence>